<evidence type="ECO:0000313" key="14">
    <source>
        <dbReference type="EMBL" id="GAA3944078.1"/>
    </source>
</evidence>
<dbReference type="EC" id="1.3.1.44" evidence="3"/>
<evidence type="ECO:0000256" key="10">
    <source>
        <dbReference type="ARBA" id="ARBA00048302"/>
    </source>
</evidence>
<proteinExistence type="predicted"/>
<keyword evidence="4" id="KW-0444">Lipid biosynthesis</keyword>
<dbReference type="RefSeq" id="WP_344800900.1">
    <property type="nucleotide sequence ID" value="NZ_BAABBN010000017.1"/>
</dbReference>
<keyword evidence="7" id="KW-0520">NAD</keyword>
<name>A0ABP7NDP2_9GAMM</name>
<evidence type="ECO:0000256" key="4">
    <source>
        <dbReference type="ARBA" id="ARBA00022516"/>
    </source>
</evidence>
<evidence type="ECO:0000256" key="1">
    <source>
        <dbReference type="ARBA" id="ARBA00005189"/>
    </source>
</evidence>
<comment type="caution">
    <text evidence="14">The sequence shown here is derived from an EMBL/GenBank/DDBJ whole genome shotgun (WGS) entry which is preliminary data.</text>
</comment>
<gene>
    <name evidence="14" type="primary">fabV</name>
    <name evidence="14" type="ORF">GCM10022277_44770</name>
</gene>
<dbReference type="Pfam" id="PF12242">
    <property type="entry name" value="Eno-Rase_NADH_b"/>
    <property type="match status" value="1"/>
</dbReference>
<evidence type="ECO:0000259" key="12">
    <source>
        <dbReference type="Pfam" id="PF12241"/>
    </source>
</evidence>
<dbReference type="InterPro" id="IPR024910">
    <property type="entry name" value="Enoyl-CoA_Rdtase_cat_dom"/>
</dbReference>
<keyword evidence="9" id="KW-0275">Fatty acid biosynthesis</keyword>
<dbReference type="InterPro" id="IPR024906">
    <property type="entry name" value="Eno_Rdtase_FAD-bd_dom"/>
</dbReference>
<evidence type="ECO:0000256" key="2">
    <source>
        <dbReference type="ARBA" id="ARBA00011245"/>
    </source>
</evidence>
<comment type="subunit">
    <text evidence="2">Monomer.</text>
</comment>
<evidence type="ECO:0000256" key="6">
    <source>
        <dbReference type="ARBA" id="ARBA00023002"/>
    </source>
</evidence>
<keyword evidence="5" id="KW-0276">Fatty acid metabolism</keyword>
<evidence type="ECO:0000256" key="9">
    <source>
        <dbReference type="ARBA" id="ARBA00023160"/>
    </source>
</evidence>
<dbReference type="Pfam" id="PF12241">
    <property type="entry name" value="Enoyl_reductase"/>
    <property type="match status" value="1"/>
</dbReference>
<feature type="domain" description="Trans-2-enoyl-CoA reductase catalytic" evidence="12">
    <location>
        <begin position="93"/>
        <end position="339"/>
    </location>
</feature>
<evidence type="ECO:0000256" key="8">
    <source>
        <dbReference type="ARBA" id="ARBA00023098"/>
    </source>
</evidence>
<dbReference type="Gene3D" id="3.40.50.720">
    <property type="entry name" value="NAD(P)-binding Rossmann-like Domain"/>
    <property type="match status" value="1"/>
</dbReference>
<evidence type="ECO:0000256" key="3">
    <source>
        <dbReference type="ARBA" id="ARBA00011983"/>
    </source>
</evidence>
<accession>A0ABP7NDP2</accession>
<feature type="domain" description="Enoyl reductase FAD binding" evidence="11">
    <location>
        <begin position="352"/>
        <end position="414"/>
    </location>
</feature>
<evidence type="ECO:0000256" key="7">
    <source>
        <dbReference type="ARBA" id="ARBA00023027"/>
    </source>
</evidence>
<dbReference type="InterPro" id="IPR010758">
    <property type="entry name" value="Trans-2-enoyl-CoA_reductase"/>
</dbReference>
<keyword evidence="6" id="KW-0560">Oxidoreductase</keyword>
<dbReference type="EMBL" id="BAABBN010000017">
    <property type="protein sequence ID" value="GAA3944078.1"/>
    <property type="molecule type" value="Genomic_DNA"/>
</dbReference>
<evidence type="ECO:0000259" key="11">
    <source>
        <dbReference type="Pfam" id="PF07055"/>
    </source>
</evidence>
<evidence type="ECO:0000313" key="15">
    <source>
        <dbReference type="Proteomes" id="UP001501565"/>
    </source>
</evidence>
<comment type="pathway">
    <text evidence="1">Lipid metabolism.</text>
</comment>
<dbReference type="Proteomes" id="UP001501565">
    <property type="component" value="Unassembled WGS sequence"/>
</dbReference>
<organism evidence="14 15">
    <name type="scientific">Litoribacillus peritrichatus</name>
    <dbReference type="NCBI Taxonomy" id="718191"/>
    <lineage>
        <taxon>Bacteria</taxon>
        <taxon>Pseudomonadati</taxon>
        <taxon>Pseudomonadota</taxon>
        <taxon>Gammaproteobacteria</taxon>
        <taxon>Oceanospirillales</taxon>
        <taxon>Oceanospirillaceae</taxon>
        <taxon>Litoribacillus</taxon>
    </lineage>
</organism>
<evidence type="ECO:0000259" key="13">
    <source>
        <dbReference type="Pfam" id="PF12242"/>
    </source>
</evidence>
<feature type="domain" description="Trans-2-enoyl-CoA reductase-like NAD(P)H binding" evidence="13">
    <location>
        <begin position="4"/>
        <end position="90"/>
    </location>
</feature>
<protein>
    <recommendedName>
        <fullName evidence="3">trans-2-enoyl-CoA reductase (NAD(+))</fullName>
        <ecNumber evidence="3">1.3.1.44</ecNumber>
    </recommendedName>
</protein>
<reference evidence="15" key="1">
    <citation type="journal article" date="2019" name="Int. J. Syst. Evol. Microbiol.">
        <title>The Global Catalogue of Microorganisms (GCM) 10K type strain sequencing project: providing services to taxonomists for standard genome sequencing and annotation.</title>
        <authorList>
            <consortium name="The Broad Institute Genomics Platform"/>
            <consortium name="The Broad Institute Genome Sequencing Center for Infectious Disease"/>
            <person name="Wu L."/>
            <person name="Ma J."/>
        </authorList>
    </citation>
    <scope>NUCLEOTIDE SEQUENCE [LARGE SCALE GENOMIC DNA]</scope>
    <source>
        <strain evidence="15">JCM 17551</strain>
    </source>
</reference>
<evidence type="ECO:0000256" key="5">
    <source>
        <dbReference type="ARBA" id="ARBA00022832"/>
    </source>
</evidence>
<dbReference type="InterPro" id="IPR050048">
    <property type="entry name" value="FabV-like_NADH_b"/>
</dbReference>
<keyword evidence="15" id="KW-1185">Reference proteome</keyword>
<dbReference type="Pfam" id="PF07055">
    <property type="entry name" value="Eno-Rase_FAD_bd"/>
    <property type="match status" value="1"/>
</dbReference>
<keyword evidence="8" id="KW-0443">Lipid metabolism</keyword>
<comment type="catalytic activity">
    <reaction evidence="10">
        <text>a 2,3-saturated acyl-CoA + NAD(+) = a (2E)-enoyl-CoA + NADH + H(+)</text>
        <dbReference type="Rhea" id="RHEA:18177"/>
        <dbReference type="ChEBI" id="CHEBI:15378"/>
        <dbReference type="ChEBI" id="CHEBI:57540"/>
        <dbReference type="ChEBI" id="CHEBI:57945"/>
        <dbReference type="ChEBI" id="CHEBI:58856"/>
        <dbReference type="ChEBI" id="CHEBI:65111"/>
        <dbReference type="EC" id="1.3.1.44"/>
    </reaction>
</comment>
<dbReference type="PANTHER" id="PTHR37480">
    <property type="entry name" value="ENOYL-[ACYL-CARRIER-PROTEIN] REDUCTASE [NADH]"/>
    <property type="match status" value="1"/>
</dbReference>
<dbReference type="PANTHER" id="PTHR37480:SF1">
    <property type="entry name" value="ENOYL-[ACYL-CARRIER-PROTEIN] REDUCTASE [NADH]"/>
    <property type="match status" value="1"/>
</dbReference>
<dbReference type="NCBIfam" id="NF043048">
    <property type="entry name" value="EnoyACPredFabV"/>
    <property type="match status" value="1"/>
</dbReference>
<dbReference type="NCBIfam" id="NF010177">
    <property type="entry name" value="PRK13656.1"/>
    <property type="match status" value="1"/>
</dbReference>
<sequence length="418" mass="45749">MIQVEPKVRGFLCTTAHPLGCLAHVEAQRQVVEQGFDRGQHPLLPAGPEARPTKVLIIGGSAGYGLASRITCALGYGADTLSVAMEKPARGVKPASAGWYNNFHFEQIARQKKLYAESIDGDAFSDTIKQQTIATIKAHMGEVDLVVYSLAAPRRTVVTESGEQRSFSSAIKPIGQAYSGRTIDTKSGTLTDFHLESASHTEIEHTVAVMGGEDWYLWMKALSDADVLSANVKTVAFSYLGGDMTKAIYGAATLGAAKEDVEYHCDRINRLLGESSVAQPLAQSPQATVAVLKAIVTQSSAAIPSLPLYISVLYKVMKQKGLHEGCIDQIVRLFQTGLYPDGRTEGALCQMDKPFRFRLDELEMRADVQQDVARLWSEVDESNLHQVTDVASYQQDFLRLFGFEWPSIDYQQAVEVAL</sequence>